<dbReference type="Proteomes" id="UP001162480">
    <property type="component" value="Chromosome 8"/>
</dbReference>
<dbReference type="EMBL" id="OX597821">
    <property type="protein sequence ID" value="CAI9727170.1"/>
    <property type="molecule type" value="Genomic_DNA"/>
</dbReference>
<protein>
    <submittedName>
        <fullName evidence="2">Uncharacterized protein</fullName>
    </submittedName>
</protein>
<organism evidence="2 3">
    <name type="scientific">Octopus vulgaris</name>
    <name type="common">Common octopus</name>
    <dbReference type="NCBI Taxonomy" id="6645"/>
    <lineage>
        <taxon>Eukaryota</taxon>
        <taxon>Metazoa</taxon>
        <taxon>Spiralia</taxon>
        <taxon>Lophotrochozoa</taxon>
        <taxon>Mollusca</taxon>
        <taxon>Cephalopoda</taxon>
        <taxon>Coleoidea</taxon>
        <taxon>Octopodiformes</taxon>
        <taxon>Octopoda</taxon>
        <taxon>Incirrata</taxon>
        <taxon>Octopodidae</taxon>
        <taxon>Octopus</taxon>
    </lineage>
</organism>
<reference evidence="2" key="1">
    <citation type="submission" date="2023-08" db="EMBL/GenBank/DDBJ databases">
        <authorList>
            <person name="Alioto T."/>
            <person name="Alioto T."/>
            <person name="Gomez Garrido J."/>
        </authorList>
    </citation>
    <scope>NUCLEOTIDE SEQUENCE</scope>
</reference>
<name>A0AA36B3D0_OCTVU</name>
<accession>A0AA36B3D0</accession>
<evidence type="ECO:0000256" key="1">
    <source>
        <dbReference type="SAM" id="MobiDB-lite"/>
    </source>
</evidence>
<feature type="region of interest" description="Disordered" evidence="1">
    <location>
        <begin position="44"/>
        <end position="67"/>
    </location>
</feature>
<gene>
    <name evidence="2" type="ORF">OCTVUL_1B019644</name>
</gene>
<keyword evidence="3" id="KW-1185">Reference proteome</keyword>
<dbReference type="AlphaFoldDB" id="A0AA36B3D0"/>
<proteinExistence type="predicted"/>
<sequence>MENMTCQAPYRLIQTINEVKQNTKPLKHLISQYITRVSFTHRVHQPSDKGDVYNGYRDNGGDGSNSM</sequence>
<evidence type="ECO:0000313" key="2">
    <source>
        <dbReference type="EMBL" id="CAI9727170.1"/>
    </source>
</evidence>
<evidence type="ECO:0000313" key="3">
    <source>
        <dbReference type="Proteomes" id="UP001162480"/>
    </source>
</evidence>